<keyword evidence="3" id="KW-1185">Reference proteome</keyword>
<keyword evidence="1" id="KW-0732">Signal</keyword>
<evidence type="ECO:0000313" key="3">
    <source>
        <dbReference type="Proteomes" id="UP000029736"/>
    </source>
</evidence>
<reference evidence="2 3" key="1">
    <citation type="journal article" date="2014" name="Int. J. Syst. Evol. Microbiol.">
        <title>Phaeodactylibacter xiamenensis gen. nov., sp. nov., a member of the family Saprospiraceae isolated from the marine alga Phaeodactylum tricornutum.</title>
        <authorList>
            <person name="Chen Z.Jr."/>
            <person name="Lei X."/>
            <person name="Lai Q."/>
            <person name="Li Y."/>
            <person name="Zhang B."/>
            <person name="Zhang J."/>
            <person name="Zhang H."/>
            <person name="Yang L."/>
            <person name="Zheng W."/>
            <person name="Tian Y."/>
            <person name="Yu Z."/>
            <person name="Xu H.Jr."/>
            <person name="Zheng T."/>
        </authorList>
    </citation>
    <scope>NUCLEOTIDE SEQUENCE [LARGE SCALE GENOMIC DNA]</scope>
    <source>
        <strain evidence="2 3">KD52</strain>
    </source>
</reference>
<dbReference type="Proteomes" id="UP000029736">
    <property type="component" value="Unassembled WGS sequence"/>
</dbReference>
<accession>A0A098SEJ9</accession>
<proteinExistence type="predicted"/>
<dbReference type="OrthoDB" id="982433at2"/>
<organism evidence="2 3">
    <name type="scientific">Phaeodactylibacter xiamenensis</name>
    <dbReference type="NCBI Taxonomy" id="1524460"/>
    <lineage>
        <taxon>Bacteria</taxon>
        <taxon>Pseudomonadati</taxon>
        <taxon>Bacteroidota</taxon>
        <taxon>Saprospiria</taxon>
        <taxon>Saprospirales</taxon>
        <taxon>Haliscomenobacteraceae</taxon>
        <taxon>Phaeodactylibacter</taxon>
    </lineage>
</organism>
<evidence type="ECO:0000256" key="1">
    <source>
        <dbReference type="SAM" id="SignalP"/>
    </source>
</evidence>
<dbReference type="EMBL" id="JPOS01000010">
    <property type="protein sequence ID" value="KGE89372.1"/>
    <property type="molecule type" value="Genomic_DNA"/>
</dbReference>
<evidence type="ECO:0000313" key="2">
    <source>
        <dbReference type="EMBL" id="KGE89372.1"/>
    </source>
</evidence>
<name>A0A098SEJ9_9BACT</name>
<sequence>MRLIWLYFFLFLGIAGCSPTPNQPDANDAPNPTTLINQARTAHGSSRVDSSTITFDFRGRHYVSQRSGGRFQYERQWADTTGTAYRDVLTNDGLYREINGERVPLSAKDSAAYAGSVNSVLYFALLPYALNDPAVQTEYLGTATLKNEPYHKIRVTFRAEGGGEDYQDEYIYWFHRDRHTMDYLAYNYQVNGGGARFREAYNIRMVEGLRVADYRNYKPVPHSMEVAVFDSLFEAGQMEQVSLIETENLTLSR</sequence>
<dbReference type="PROSITE" id="PS51257">
    <property type="entry name" value="PROKAR_LIPOPROTEIN"/>
    <property type="match status" value="1"/>
</dbReference>
<comment type="caution">
    <text evidence="2">The sequence shown here is derived from an EMBL/GenBank/DDBJ whole genome shotgun (WGS) entry which is preliminary data.</text>
</comment>
<dbReference type="InterPro" id="IPR045444">
    <property type="entry name" value="DUF6503"/>
</dbReference>
<evidence type="ECO:0008006" key="4">
    <source>
        <dbReference type="Google" id="ProtNLM"/>
    </source>
</evidence>
<gene>
    <name evidence="2" type="ORF">IX84_03400</name>
</gene>
<dbReference type="STRING" id="1524460.IX84_03400"/>
<dbReference type="Pfam" id="PF20113">
    <property type="entry name" value="DUF6503"/>
    <property type="match status" value="1"/>
</dbReference>
<protein>
    <recommendedName>
        <fullName evidence="4">Deoxyribose-phosphate aldolase</fullName>
    </recommendedName>
</protein>
<feature type="signal peptide" evidence="1">
    <location>
        <begin position="1"/>
        <end position="22"/>
    </location>
</feature>
<feature type="chain" id="PRO_5001948245" description="Deoxyribose-phosphate aldolase" evidence="1">
    <location>
        <begin position="23"/>
        <end position="253"/>
    </location>
</feature>
<dbReference type="AlphaFoldDB" id="A0A098SEJ9"/>
<dbReference type="RefSeq" id="WP_044216488.1">
    <property type="nucleotide sequence ID" value="NZ_CAKZLC010000467.1"/>
</dbReference>